<name>A0A1X0QM85_RHIZD</name>
<protein>
    <recommendedName>
        <fullName evidence="2">Helitron helicase-like domain-containing protein</fullName>
    </recommendedName>
</protein>
<gene>
    <name evidence="1" type="ORF">BCV72DRAFT_253396</name>
</gene>
<dbReference type="PANTHER" id="PTHR45786">
    <property type="entry name" value="DNA BINDING PROTEIN-LIKE"/>
    <property type="match status" value="1"/>
</dbReference>
<dbReference type="Proteomes" id="UP000242414">
    <property type="component" value="Unassembled WGS sequence"/>
</dbReference>
<evidence type="ECO:0008006" key="2">
    <source>
        <dbReference type="Google" id="ProtNLM"/>
    </source>
</evidence>
<dbReference type="EMBL" id="KV922242">
    <property type="protein sequence ID" value="ORE00866.1"/>
    <property type="molecule type" value="Genomic_DNA"/>
</dbReference>
<accession>A0A1X0QM85</accession>
<dbReference type="PANTHER" id="PTHR45786:SF74">
    <property type="entry name" value="ATP-DEPENDENT DNA HELICASE"/>
    <property type="match status" value="1"/>
</dbReference>
<reference evidence="1" key="1">
    <citation type="journal article" date="2016" name="Proc. Natl. Acad. Sci. U.S.A.">
        <title>Lipid metabolic changes in an early divergent fungus govern the establishment of a mutualistic symbiosis with endobacteria.</title>
        <authorList>
            <person name="Lastovetsky O.A."/>
            <person name="Gaspar M.L."/>
            <person name="Mondo S.J."/>
            <person name="LaButti K.M."/>
            <person name="Sandor L."/>
            <person name="Grigoriev I.V."/>
            <person name="Henry S.A."/>
            <person name="Pawlowska T.E."/>
        </authorList>
    </citation>
    <scope>NUCLEOTIDE SEQUENCE [LARGE SCALE GENOMIC DNA]</scope>
    <source>
        <strain evidence="1">ATCC 52814</strain>
    </source>
</reference>
<dbReference type="VEuPathDB" id="FungiDB:BCV72DRAFT_253396"/>
<dbReference type="AlphaFoldDB" id="A0A1X0QM85"/>
<evidence type="ECO:0000313" key="1">
    <source>
        <dbReference type="EMBL" id="ORE00866.1"/>
    </source>
</evidence>
<sequence>MLLEQPYTPPVLRHCQQIHAIAPAKHRAEQKEQEGRLVRRRGRSKVEPSQIIPAAYILQISRLRPLDLGRIDKGCSHCHALRWIDERQKTSSMRNPSWKSCCKQGSDLLERTDTQSRHFKDNLRQYNAAFAFTSLGCDIVSAEELVDNAFQIHGAFCHRQGPLILYKGSEPSYTQVYIYDPSYAAQRRSERNENLNSKIITELSILLSHCNPFSRIYCHAHEILRRNENTSMDGDLSNNTNDHNESNSPYIIIGPSMTMRLIDRSGRRTHNLPTMEEVAAVIPTEYSDRNFRDILLTLRRNRYDIIRQGYDFDQHFQRISRTHAAYMPTHYVLLFPHGTYG</sequence>
<organism evidence="1">
    <name type="scientific">Rhizopus microsporus var. microsporus</name>
    <dbReference type="NCBI Taxonomy" id="86635"/>
    <lineage>
        <taxon>Eukaryota</taxon>
        <taxon>Fungi</taxon>
        <taxon>Fungi incertae sedis</taxon>
        <taxon>Mucoromycota</taxon>
        <taxon>Mucoromycotina</taxon>
        <taxon>Mucoromycetes</taxon>
        <taxon>Mucorales</taxon>
        <taxon>Mucorineae</taxon>
        <taxon>Rhizopodaceae</taxon>
        <taxon>Rhizopus</taxon>
    </lineage>
</organism>
<proteinExistence type="predicted"/>